<dbReference type="AlphaFoldDB" id="A0A2T4G7N7"/>
<evidence type="ECO:0000313" key="2">
    <source>
        <dbReference type="EMBL" id="PTC31684.1"/>
    </source>
</evidence>
<dbReference type="RefSeq" id="WP_065904481.1">
    <property type="nucleotide sequence ID" value="NZ_MAUE01000017.1"/>
</dbReference>
<sequence>MSSSVPLLGCRSIIDVLRHMTEDGPEWAHRYVTLWFQNPPNAWVLVYPLQDTTEAYFDFMYTGTQSPKAALPTLLAKYPQCDVIDWSPGRLACLSAPATNIETLEEIIQDLAQEAWGERGTLMSASYEQTISA</sequence>
<accession>A0A2T4G7N7</accession>
<evidence type="ECO:0000313" key="1">
    <source>
        <dbReference type="EMBL" id="OCW27201.1"/>
    </source>
</evidence>
<dbReference type="Proteomes" id="UP000095081">
    <property type="component" value="Unassembled WGS sequence"/>
</dbReference>
<dbReference type="OrthoDB" id="7020040at2"/>
<evidence type="ECO:0000313" key="3">
    <source>
        <dbReference type="Proteomes" id="UP000095081"/>
    </source>
</evidence>
<protein>
    <submittedName>
        <fullName evidence="2">Uncharacterized protein</fullName>
    </submittedName>
</protein>
<dbReference type="EMBL" id="MAUE01000017">
    <property type="protein sequence ID" value="OCW27201.1"/>
    <property type="molecule type" value="Genomic_DNA"/>
</dbReference>
<evidence type="ECO:0000313" key="4">
    <source>
        <dbReference type="Proteomes" id="UP000240571"/>
    </source>
</evidence>
<reference evidence="1 3" key="1">
    <citation type="submission" date="2016-06" db="EMBL/GenBank/DDBJ databases">
        <title>Draft genome sequence of Pseudomonas sp. S1E40, a novel strain antagonistic activity to fungal plant pathogen.</title>
        <authorList>
            <person name="Tambong J.T."/>
            <person name="Tchagang C."/>
            <person name="Xu R."/>
        </authorList>
    </citation>
    <scope>NUCLEOTIDE SEQUENCE [LARGE SCALE GENOMIC DNA]</scope>
    <source>
        <strain evidence="1 3">S1E40</strain>
    </source>
</reference>
<comment type="caution">
    <text evidence="2">The sequence shown here is derived from an EMBL/GenBank/DDBJ whole genome shotgun (WGS) entry which is preliminary data.</text>
</comment>
<dbReference type="EMBL" id="PYWW01000011">
    <property type="protein sequence ID" value="PTC31684.1"/>
    <property type="molecule type" value="Genomic_DNA"/>
</dbReference>
<reference evidence="2 4" key="2">
    <citation type="submission" date="2018-03" db="EMBL/GenBank/DDBJ databases">
        <title>Diversity of bacteria associated with corn roots inoculated with woodland soils in Canada, and Description of Pseudomonas aylmerense sp. nov.</title>
        <authorList>
            <person name="Tambong J.T."/>
            <person name="Xu R."/>
            <person name="Tchagang C."/>
        </authorList>
    </citation>
    <scope>NUCLEOTIDE SEQUENCE [LARGE SCALE GENOMIC DNA]</scope>
    <source>
        <strain evidence="2 4">S1E44</strain>
    </source>
</reference>
<name>A0A2T4G7N7_9PSED</name>
<organism evidence="2 4">
    <name type="scientific">Pseudomonas aylmerensis</name>
    <dbReference type="NCBI Taxonomy" id="1869229"/>
    <lineage>
        <taxon>Bacteria</taxon>
        <taxon>Pseudomonadati</taxon>
        <taxon>Pseudomonadota</taxon>
        <taxon>Gammaproteobacteria</taxon>
        <taxon>Pseudomonadales</taxon>
        <taxon>Pseudomonadaceae</taxon>
        <taxon>Pseudomonas</taxon>
    </lineage>
</organism>
<keyword evidence="3" id="KW-1185">Reference proteome</keyword>
<dbReference type="Proteomes" id="UP000240571">
    <property type="component" value="Unassembled WGS sequence"/>
</dbReference>
<proteinExistence type="predicted"/>
<gene>
    <name evidence="1" type="ORF">BBG20_14110</name>
    <name evidence="2" type="ORF">C9382_06320</name>
</gene>